<evidence type="ECO:0000313" key="3">
    <source>
        <dbReference type="EnsemblFungi" id="PTTG_08261-t43_1-p1"/>
    </source>
</evidence>
<feature type="region of interest" description="Disordered" evidence="1">
    <location>
        <begin position="54"/>
        <end position="86"/>
    </location>
</feature>
<feature type="compositionally biased region" description="Low complexity" evidence="1">
    <location>
        <begin position="7"/>
        <end position="17"/>
    </location>
</feature>
<feature type="compositionally biased region" description="Pro residues" evidence="1">
    <location>
        <begin position="725"/>
        <end position="737"/>
    </location>
</feature>
<name>A0A180G8M7_PUCT1</name>
<feature type="region of interest" description="Disordered" evidence="1">
    <location>
        <begin position="1"/>
        <end position="22"/>
    </location>
</feature>
<feature type="compositionally biased region" description="Pro residues" evidence="1">
    <location>
        <begin position="528"/>
        <end position="540"/>
    </location>
</feature>
<feature type="region of interest" description="Disordered" evidence="1">
    <location>
        <begin position="99"/>
        <end position="168"/>
    </location>
</feature>
<dbReference type="AlphaFoldDB" id="A0A180G8M7"/>
<gene>
    <name evidence="2" type="ORF">PTTG_08261</name>
</gene>
<dbReference type="EnsemblFungi" id="PTTG_08261-t43_1">
    <property type="protein sequence ID" value="PTTG_08261-t43_1-p1"/>
    <property type="gene ID" value="PTTG_08261"/>
</dbReference>
<feature type="compositionally biased region" description="Pro residues" evidence="1">
    <location>
        <begin position="745"/>
        <end position="766"/>
    </location>
</feature>
<feature type="region of interest" description="Disordered" evidence="1">
    <location>
        <begin position="725"/>
        <end position="766"/>
    </location>
</feature>
<feature type="region of interest" description="Disordered" evidence="1">
    <location>
        <begin position="386"/>
        <end position="406"/>
    </location>
</feature>
<evidence type="ECO:0008006" key="5">
    <source>
        <dbReference type="Google" id="ProtNLM"/>
    </source>
</evidence>
<evidence type="ECO:0000256" key="1">
    <source>
        <dbReference type="SAM" id="MobiDB-lite"/>
    </source>
</evidence>
<feature type="region of interest" description="Disordered" evidence="1">
    <location>
        <begin position="520"/>
        <end position="547"/>
    </location>
</feature>
<dbReference type="VEuPathDB" id="FungiDB:PTTG_08261"/>
<keyword evidence="4" id="KW-1185">Reference proteome</keyword>
<dbReference type="Proteomes" id="UP000005240">
    <property type="component" value="Unassembled WGS sequence"/>
</dbReference>
<reference evidence="2" key="2">
    <citation type="submission" date="2016-05" db="EMBL/GenBank/DDBJ databases">
        <title>Comparative analysis highlights variable genome content of wheat rusts and divergence of the mating loci.</title>
        <authorList>
            <person name="Cuomo C.A."/>
            <person name="Bakkeren G."/>
            <person name="Szabo L."/>
            <person name="Khalil H."/>
            <person name="Joly D."/>
            <person name="Goldberg J."/>
            <person name="Young S."/>
            <person name="Zeng Q."/>
            <person name="Fellers J."/>
        </authorList>
    </citation>
    <scope>NUCLEOTIDE SEQUENCE [LARGE SCALE GENOMIC DNA]</scope>
    <source>
        <strain evidence="2">1-1 BBBD Race 1</strain>
    </source>
</reference>
<sequence>MNNYYHQQQQQQEQQEQPTITITVRPDKAAYFAGERFECTIEFRAAQTTANRARLSAASISPSPSTHPPSTPAESDYYLPPRNSLLPKRQGLIGSAIQQQTYHHRAESAGSAFPNPSFSFSIQEPLSPNHSSRPSPNLPASPKTGGPGPADGIGSAEHEPGGRGSYNHLSQLATRKTSTPTPGTVYPSATGDQTFNPRRASLFALGASAPAHRTGFSRTTASTPTRPERSSTALLGWTYCQLEGYFEISPKHFDLAQFDALHHPQTRGGGTLLDDHHHLSHSRRNSASWIGWLFGAAPNPNHYPGSPSSSASSTPPNRFPVFKNPISLLDVDVRLEPGQTRSYSFAIDLPVVLPPTHRGKLIKFNYELIVGTNLLSSADASSPTSEFGNGYRAGRGSTPALSADPARTRFSTPSAFNLRPQEHKNQTFRVPIRVFNHVYLNETKPFYDLFQPIIVARDMAQTRRILVPTTTAGEGHSGKSPSKATKKTDQSAAVGDNTLGGLAGLESYALELLNGAAATGRGNDGINPPLPAPDGNPPAPARQEDEWGEELDEGCIAAVEIVSRSAPKVSFDINKDGRLVAHLTLVKSTYRQGETIEGTIEMNGSTPAREGGRVVRWGISLETLESLLPPSTAEGADGKRRTVRKVYAESEEMVIDCRRARFALVVPRDPAPAFTTSLVSLVWTIKLRFLFVPCPPPFIGTHLVPLDAAQGTFMAAPHLGFLASHPPPSSLPPPVPTRPSARPALRPPSPSPSRPRLPPLRPIPST</sequence>
<dbReference type="InterPro" id="IPR014848">
    <property type="entry name" value="Rgp1"/>
</dbReference>
<feature type="compositionally biased region" description="Polar residues" evidence="1">
    <location>
        <begin position="114"/>
        <end position="135"/>
    </location>
</feature>
<reference evidence="2" key="1">
    <citation type="submission" date="2009-11" db="EMBL/GenBank/DDBJ databases">
        <authorList>
            <consortium name="The Broad Institute Genome Sequencing Platform"/>
            <person name="Ward D."/>
            <person name="Feldgarden M."/>
            <person name="Earl A."/>
            <person name="Young S.K."/>
            <person name="Zeng Q."/>
            <person name="Koehrsen M."/>
            <person name="Alvarado L."/>
            <person name="Berlin A."/>
            <person name="Bochicchio J."/>
            <person name="Borenstein D."/>
            <person name="Chapman S.B."/>
            <person name="Chen Z."/>
            <person name="Engels R."/>
            <person name="Freedman E."/>
            <person name="Gellesch M."/>
            <person name="Goldberg J."/>
            <person name="Griggs A."/>
            <person name="Gujja S."/>
            <person name="Heilman E."/>
            <person name="Heiman D."/>
            <person name="Hepburn T."/>
            <person name="Howarth C."/>
            <person name="Jen D."/>
            <person name="Larson L."/>
            <person name="Lewis B."/>
            <person name="Mehta T."/>
            <person name="Park D."/>
            <person name="Pearson M."/>
            <person name="Roberts A."/>
            <person name="Saif S."/>
            <person name="Shea T."/>
            <person name="Shenoy N."/>
            <person name="Sisk P."/>
            <person name="Stolte C."/>
            <person name="Sykes S."/>
            <person name="Thomson T."/>
            <person name="Walk T."/>
            <person name="White J."/>
            <person name="Yandava C."/>
            <person name="Izard J."/>
            <person name="Baranova O.V."/>
            <person name="Blanton J.M."/>
            <person name="Tanner A.C."/>
            <person name="Dewhirst F.E."/>
            <person name="Haas B."/>
            <person name="Nusbaum C."/>
            <person name="Birren B."/>
        </authorList>
    </citation>
    <scope>NUCLEOTIDE SEQUENCE [LARGE SCALE GENOMIC DNA]</scope>
    <source>
        <strain evidence="2">1-1 BBBD Race 1</strain>
    </source>
</reference>
<organism evidence="2">
    <name type="scientific">Puccinia triticina (isolate 1-1 / race 1 (BBBD))</name>
    <name type="common">Brown leaf rust fungus</name>
    <dbReference type="NCBI Taxonomy" id="630390"/>
    <lineage>
        <taxon>Eukaryota</taxon>
        <taxon>Fungi</taxon>
        <taxon>Dikarya</taxon>
        <taxon>Basidiomycota</taxon>
        <taxon>Pucciniomycotina</taxon>
        <taxon>Pucciniomycetes</taxon>
        <taxon>Pucciniales</taxon>
        <taxon>Pucciniaceae</taxon>
        <taxon>Puccinia</taxon>
    </lineage>
</organism>
<reference evidence="3 4" key="3">
    <citation type="journal article" date="2017" name="G3 (Bethesda)">
        <title>Comparative analysis highlights variable genome content of wheat rusts and divergence of the mating loci.</title>
        <authorList>
            <person name="Cuomo C.A."/>
            <person name="Bakkeren G."/>
            <person name="Khalil H.B."/>
            <person name="Panwar V."/>
            <person name="Joly D."/>
            <person name="Linning R."/>
            <person name="Sakthikumar S."/>
            <person name="Song X."/>
            <person name="Adiconis X."/>
            <person name="Fan L."/>
            <person name="Goldberg J.M."/>
            <person name="Levin J.Z."/>
            <person name="Young S."/>
            <person name="Zeng Q."/>
            <person name="Anikster Y."/>
            <person name="Bruce M."/>
            <person name="Wang M."/>
            <person name="Yin C."/>
            <person name="McCallum B."/>
            <person name="Szabo L.J."/>
            <person name="Hulbert S."/>
            <person name="Chen X."/>
            <person name="Fellers J.P."/>
        </authorList>
    </citation>
    <scope>NUCLEOTIDE SEQUENCE</scope>
    <source>
        <strain evidence="3">isolate 1-1 / race 1 (BBBD)</strain>
        <strain evidence="4">Isolate 1-1 / race 1 (BBBD)</strain>
    </source>
</reference>
<evidence type="ECO:0000313" key="2">
    <source>
        <dbReference type="EMBL" id="OAV89037.1"/>
    </source>
</evidence>
<dbReference type="STRING" id="630390.A0A180G8M7"/>
<proteinExistence type="predicted"/>
<dbReference type="Pfam" id="PF08737">
    <property type="entry name" value="Rgp1"/>
    <property type="match status" value="1"/>
</dbReference>
<evidence type="ECO:0000313" key="4">
    <source>
        <dbReference type="Proteomes" id="UP000005240"/>
    </source>
</evidence>
<protein>
    <recommendedName>
        <fullName evidence="5">Rgp1-domain-containing protein</fullName>
    </recommendedName>
</protein>
<feature type="region of interest" description="Disordered" evidence="1">
    <location>
        <begin position="468"/>
        <end position="492"/>
    </location>
</feature>
<dbReference type="PANTHER" id="PTHR12507">
    <property type="entry name" value="REDUCED GROWTH PHENOTYPE 1 RGP1, YEAST -RELATED"/>
    <property type="match status" value="1"/>
</dbReference>
<dbReference type="EMBL" id="ADAS02000143">
    <property type="protein sequence ID" value="OAV89037.1"/>
    <property type="molecule type" value="Genomic_DNA"/>
</dbReference>
<accession>A0A180G8M7</accession>
<reference evidence="3" key="4">
    <citation type="submission" date="2025-05" db="UniProtKB">
        <authorList>
            <consortium name="EnsemblFungi"/>
        </authorList>
    </citation>
    <scope>IDENTIFICATION</scope>
    <source>
        <strain evidence="3">isolate 1-1 / race 1 (BBBD)</strain>
    </source>
</reference>
<dbReference type="OrthoDB" id="1918at2759"/>